<evidence type="ECO:0000313" key="3">
    <source>
        <dbReference type="EMBL" id="TXR56028.1"/>
    </source>
</evidence>
<keyword evidence="1" id="KW-0472">Membrane</keyword>
<dbReference type="OrthoDB" id="4775046at2"/>
<reference evidence="3 4" key="1">
    <citation type="submission" date="2019-07" db="EMBL/GenBank/DDBJ databases">
        <title>Quadrisphaera sp. strain DD2A genome sequencing and assembly.</title>
        <authorList>
            <person name="Kim I."/>
        </authorList>
    </citation>
    <scope>NUCLEOTIDE SEQUENCE [LARGE SCALE GENOMIC DNA]</scope>
    <source>
        <strain evidence="3 4">DD2A</strain>
    </source>
</reference>
<accession>A0A5C8ZFT7</accession>
<keyword evidence="1" id="KW-1133">Transmembrane helix</keyword>
<dbReference type="InterPro" id="IPR045597">
    <property type="entry name" value="DUF6458"/>
</dbReference>
<name>A0A5C8ZFT7_9ACTN</name>
<sequence length="73" mass="7481">MGLGTGIFLLVVGAILAFGVRDGVEAVDLTAIGWICMGAGALSLVLVLALSRRRGRVTSSTYVERHDGVPPGA</sequence>
<evidence type="ECO:0000313" key="4">
    <source>
        <dbReference type="Proteomes" id="UP000321234"/>
    </source>
</evidence>
<gene>
    <name evidence="3" type="ORF">FMM08_11275</name>
</gene>
<keyword evidence="1" id="KW-0812">Transmembrane</keyword>
<comment type="caution">
    <text evidence="3">The sequence shown here is derived from an EMBL/GenBank/DDBJ whole genome shotgun (WGS) entry which is preliminary data.</text>
</comment>
<feature type="domain" description="DUF6458" evidence="2">
    <location>
        <begin position="1"/>
        <end position="63"/>
    </location>
</feature>
<organism evidence="3 4">
    <name type="scientific">Quadrisphaera setariae</name>
    <dbReference type="NCBI Taxonomy" id="2593304"/>
    <lineage>
        <taxon>Bacteria</taxon>
        <taxon>Bacillati</taxon>
        <taxon>Actinomycetota</taxon>
        <taxon>Actinomycetes</taxon>
        <taxon>Kineosporiales</taxon>
        <taxon>Kineosporiaceae</taxon>
        <taxon>Quadrisphaera</taxon>
    </lineage>
</organism>
<proteinExistence type="predicted"/>
<dbReference type="Pfam" id="PF20059">
    <property type="entry name" value="DUF6458"/>
    <property type="match status" value="1"/>
</dbReference>
<protein>
    <recommendedName>
        <fullName evidence="2">DUF6458 domain-containing protein</fullName>
    </recommendedName>
</protein>
<evidence type="ECO:0000256" key="1">
    <source>
        <dbReference type="SAM" id="Phobius"/>
    </source>
</evidence>
<dbReference type="Proteomes" id="UP000321234">
    <property type="component" value="Unassembled WGS sequence"/>
</dbReference>
<feature type="transmembrane region" description="Helical" evidence="1">
    <location>
        <begin position="29"/>
        <end position="50"/>
    </location>
</feature>
<evidence type="ECO:0000259" key="2">
    <source>
        <dbReference type="Pfam" id="PF20059"/>
    </source>
</evidence>
<keyword evidence="4" id="KW-1185">Reference proteome</keyword>
<dbReference type="RefSeq" id="WP_147926460.1">
    <property type="nucleotide sequence ID" value="NZ_VKAC01000006.1"/>
</dbReference>
<dbReference type="EMBL" id="VKAC01000006">
    <property type="protein sequence ID" value="TXR56028.1"/>
    <property type="molecule type" value="Genomic_DNA"/>
</dbReference>
<dbReference type="AlphaFoldDB" id="A0A5C8ZFT7"/>